<dbReference type="Pfam" id="PF05742">
    <property type="entry name" value="TANGO2"/>
    <property type="match status" value="1"/>
</dbReference>
<keyword evidence="2" id="KW-1185">Reference proteome</keyword>
<dbReference type="EMBL" id="FOJT01000006">
    <property type="protein sequence ID" value="SFB26414.1"/>
    <property type="molecule type" value="Genomic_DNA"/>
</dbReference>
<dbReference type="PANTHER" id="PTHR17985:SF8">
    <property type="entry name" value="TRANSPORT AND GOLGI ORGANIZATION PROTEIN 2 HOMOLOG"/>
    <property type="match status" value="1"/>
</dbReference>
<name>A0A1I0ZL65_9FLAO</name>
<dbReference type="Proteomes" id="UP000199604">
    <property type="component" value="Unassembled WGS sequence"/>
</dbReference>
<organism evidence="1 2">
    <name type="scientific">Flavobacterium swingsii</name>
    <dbReference type="NCBI Taxonomy" id="498292"/>
    <lineage>
        <taxon>Bacteria</taxon>
        <taxon>Pseudomonadati</taxon>
        <taxon>Bacteroidota</taxon>
        <taxon>Flavobacteriia</taxon>
        <taxon>Flavobacteriales</taxon>
        <taxon>Flavobacteriaceae</taxon>
        <taxon>Flavobacterium</taxon>
    </lineage>
</organism>
<evidence type="ECO:0000313" key="1">
    <source>
        <dbReference type="EMBL" id="SFB26414.1"/>
    </source>
</evidence>
<reference evidence="2" key="1">
    <citation type="submission" date="2016-10" db="EMBL/GenBank/DDBJ databases">
        <authorList>
            <person name="Varghese N."/>
            <person name="Submissions S."/>
        </authorList>
    </citation>
    <scope>NUCLEOTIDE SEQUENCE [LARGE SCALE GENOMIC DNA]</scope>
    <source>
        <strain evidence="2">DSM 21789</strain>
    </source>
</reference>
<proteinExistence type="predicted"/>
<sequence>MCTVSFVNSNDKYIITSNRDEKVAREKAIEPKIHLINEKKIFFPKDQKAGGTWYAVDDKAHIVVLLNGAKEKHELKSSYRKSRGLIVLDLISSESVILSWQKIDLDNIEPFTLVVFENQKLYQLQWNELEKEITKLDTTKNHIWSSSTLYPLAIREQRKQWFYDFLEPKNIVSELDMLHFHKNTEDNNQENGLVINRNNLLKTLSITQTVIEKNKVSLTHYDLIENQEFTNSFIVI</sequence>
<dbReference type="PANTHER" id="PTHR17985">
    <property type="entry name" value="SER/THR-RICH PROTEIN T10 IN DGCR REGION"/>
    <property type="match status" value="1"/>
</dbReference>
<dbReference type="STRING" id="498292.SAMN05660845_2279"/>
<accession>A0A1I0ZL65</accession>
<dbReference type="RefSeq" id="WP_091477307.1">
    <property type="nucleotide sequence ID" value="NZ_FOJT01000006.1"/>
</dbReference>
<dbReference type="AlphaFoldDB" id="A0A1I0ZL65"/>
<protein>
    <submittedName>
        <fullName evidence="1">Transport and Golgi organisation 2</fullName>
    </submittedName>
</protein>
<dbReference type="InterPro" id="IPR008551">
    <property type="entry name" value="TANGO2"/>
</dbReference>
<evidence type="ECO:0000313" key="2">
    <source>
        <dbReference type="Proteomes" id="UP000199604"/>
    </source>
</evidence>
<dbReference type="OrthoDB" id="4380123at2"/>
<gene>
    <name evidence="1" type="ORF">SAMN05660845_2279</name>
</gene>